<gene>
    <name evidence="3" type="ORF">CYCCA115_LOCUS1241</name>
</gene>
<evidence type="ECO:0000313" key="4">
    <source>
        <dbReference type="Proteomes" id="UP001295423"/>
    </source>
</evidence>
<comment type="caution">
    <text evidence="3">The sequence shown here is derived from an EMBL/GenBank/DDBJ whole genome shotgun (WGS) entry which is preliminary data.</text>
</comment>
<keyword evidence="1" id="KW-0175">Coiled coil</keyword>
<feature type="compositionally biased region" description="Basic and acidic residues" evidence="2">
    <location>
        <begin position="46"/>
        <end position="61"/>
    </location>
</feature>
<dbReference type="EMBL" id="CAKOGP040000004">
    <property type="protein sequence ID" value="CAJ1926746.1"/>
    <property type="molecule type" value="Genomic_DNA"/>
</dbReference>
<dbReference type="AlphaFoldDB" id="A0AAD2CBU6"/>
<evidence type="ECO:0000256" key="1">
    <source>
        <dbReference type="SAM" id="Coils"/>
    </source>
</evidence>
<proteinExistence type="predicted"/>
<protein>
    <submittedName>
        <fullName evidence="3">Uncharacterized protein</fullName>
    </submittedName>
</protein>
<feature type="coiled-coil region" evidence="1">
    <location>
        <begin position="65"/>
        <end position="253"/>
    </location>
</feature>
<evidence type="ECO:0000313" key="3">
    <source>
        <dbReference type="EMBL" id="CAJ1926746.1"/>
    </source>
</evidence>
<feature type="coiled-coil region" evidence="1">
    <location>
        <begin position="395"/>
        <end position="446"/>
    </location>
</feature>
<feature type="region of interest" description="Disordered" evidence="2">
    <location>
        <begin position="1"/>
        <end position="61"/>
    </location>
</feature>
<evidence type="ECO:0000256" key="2">
    <source>
        <dbReference type="SAM" id="MobiDB-lite"/>
    </source>
</evidence>
<name>A0AAD2CBU6_9STRA</name>
<organism evidence="3 4">
    <name type="scientific">Cylindrotheca closterium</name>
    <dbReference type="NCBI Taxonomy" id="2856"/>
    <lineage>
        <taxon>Eukaryota</taxon>
        <taxon>Sar</taxon>
        <taxon>Stramenopiles</taxon>
        <taxon>Ochrophyta</taxon>
        <taxon>Bacillariophyta</taxon>
        <taxon>Bacillariophyceae</taxon>
        <taxon>Bacillariophycidae</taxon>
        <taxon>Bacillariales</taxon>
        <taxon>Bacillariaceae</taxon>
        <taxon>Cylindrotheca</taxon>
    </lineage>
</organism>
<reference evidence="3" key="1">
    <citation type="submission" date="2023-08" db="EMBL/GenBank/DDBJ databases">
        <authorList>
            <person name="Audoor S."/>
            <person name="Bilcke G."/>
        </authorList>
    </citation>
    <scope>NUCLEOTIDE SEQUENCE</scope>
</reference>
<accession>A0AAD2CBU6</accession>
<sequence length="469" mass="53975">MNCNDRQNRTTAAPAKRRRRLAATSSTDEQAIDSENFFKHTSCTETQRDDHESKQGENEQLVAKERDIVVKIEELSEENQQLLQKCEVIEQEKTESQHQLQTCQVHVAQLEEVADTLGDKNKSLIKKLKDARADIDSLRKYALASDQSIADSRHEMSFLRNRNDALMAEINSASASLSTLSRAQEALLQQCKDERTAKEGLERENDALQEKFQRGEIAIAILWKQTKAHKAQKESLRDQLEKTSKKVAGLAHQLENADTLRQTMKAEFEDKLHKLQNQSLKSLLAIQTSNKNLKSKVSKIEDMLVQDAQCMRDLFIERDDLKRRMLEEQKKSLKQDVDGQVLQSTLQRHQHTLTKVEEQLGRSTQSEGGEQDLVREKTEMQQLVSKMKKKHLVEVEALHEEIKQLKTGTVELKEQLGRNTILEESTQQLLREKMELQQLVSKMKTNNLEKVESLQEEMEKRVAIELGFL</sequence>
<dbReference type="Proteomes" id="UP001295423">
    <property type="component" value="Unassembled WGS sequence"/>
</dbReference>
<keyword evidence="4" id="KW-1185">Reference proteome</keyword>